<dbReference type="Gene3D" id="1.20.120.1760">
    <property type="match status" value="1"/>
</dbReference>
<gene>
    <name evidence="2" type="ORF">HAHE_02870</name>
</gene>
<feature type="transmembrane region" description="Helical" evidence="1">
    <location>
        <begin position="112"/>
        <end position="137"/>
    </location>
</feature>
<keyword evidence="1" id="KW-0812">Transmembrane</keyword>
<keyword evidence="1" id="KW-1133">Transmembrane helix</keyword>
<protein>
    <submittedName>
        <fullName evidence="2">Phosphatidylglycerophosphate synthase</fullName>
    </submittedName>
</protein>
<evidence type="ECO:0000313" key="3">
    <source>
        <dbReference type="Proteomes" id="UP001374893"/>
    </source>
</evidence>
<reference evidence="2 3" key="1">
    <citation type="submission" date="2021-06" db="EMBL/GenBank/DDBJ databases">
        <title>Complete genome of Haloferula helveola possessing various polysaccharide degrading enzymes.</title>
        <authorList>
            <person name="Takami H."/>
            <person name="Huang C."/>
            <person name="Hamasaki K."/>
        </authorList>
    </citation>
    <scope>NUCLEOTIDE SEQUENCE [LARGE SCALE GENOMIC DNA]</scope>
    <source>
        <strain evidence="2 3">CN-1</strain>
    </source>
</reference>
<accession>A0ABM7RH91</accession>
<name>A0ABM7RH91_9BACT</name>
<proteinExistence type="predicted"/>
<feature type="transmembrane region" description="Helical" evidence="1">
    <location>
        <begin position="69"/>
        <end position="92"/>
    </location>
</feature>
<keyword evidence="3" id="KW-1185">Reference proteome</keyword>
<evidence type="ECO:0000256" key="1">
    <source>
        <dbReference type="SAM" id="Phobius"/>
    </source>
</evidence>
<sequence>MITVQQQTESRRPLALRQLGCWNWLLKRLAASRVTPNHISVLGVVFGIGAGVALALTSGYETGAVSQRLLLLGAILLVVLRGACNIFDGVLAVETGRASRVGLLYNEVPDRISDIAIFIGAGFAVGGHPMLGMAAALGSLMTAYTRVQVHLAGAPADFSGPMAKPARMVILCLAAAFLAFLPTGVWPTGSGGFGIIGASLTLITCGTVFTTIVRLRNAAAEIQTIGPDECE</sequence>
<dbReference type="InterPro" id="IPR000462">
    <property type="entry name" value="CDP-OH_P_trans"/>
</dbReference>
<evidence type="ECO:0000313" key="2">
    <source>
        <dbReference type="EMBL" id="BCX46379.1"/>
    </source>
</evidence>
<dbReference type="Proteomes" id="UP001374893">
    <property type="component" value="Chromosome"/>
</dbReference>
<dbReference type="RefSeq" id="WP_338687930.1">
    <property type="nucleotide sequence ID" value="NZ_AP024702.1"/>
</dbReference>
<keyword evidence="1" id="KW-0472">Membrane</keyword>
<feature type="transmembrane region" description="Helical" evidence="1">
    <location>
        <begin position="39"/>
        <end position="57"/>
    </location>
</feature>
<feature type="transmembrane region" description="Helical" evidence="1">
    <location>
        <begin position="192"/>
        <end position="213"/>
    </location>
</feature>
<feature type="transmembrane region" description="Helical" evidence="1">
    <location>
        <begin position="168"/>
        <end position="186"/>
    </location>
</feature>
<dbReference type="Pfam" id="PF01066">
    <property type="entry name" value="CDP-OH_P_transf"/>
    <property type="match status" value="1"/>
</dbReference>
<dbReference type="EMBL" id="AP024702">
    <property type="protein sequence ID" value="BCX46379.1"/>
    <property type="molecule type" value="Genomic_DNA"/>
</dbReference>
<organism evidence="2 3">
    <name type="scientific">Haloferula helveola</name>
    <dbReference type="NCBI Taxonomy" id="490095"/>
    <lineage>
        <taxon>Bacteria</taxon>
        <taxon>Pseudomonadati</taxon>
        <taxon>Verrucomicrobiota</taxon>
        <taxon>Verrucomicrobiia</taxon>
        <taxon>Verrucomicrobiales</taxon>
        <taxon>Verrucomicrobiaceae</taxon>
        <taxon>Haloferula</taxon>
    </lineage>
</organism>
<dbReference type="InterPro" id="IPR043130">
    <property type="entry name" value="CDP-OH_PTrfase_TM_dom"/>
</dbReference>